<dbReference type="FunFam" id="1.10.418.10:FF:000029">
    <property type="entry name" value="plectin isoform X2"/>
    <property type="match status" value="1"/>
</dbReference>
<dbReference type="PANTHER" id="PTHR11915">
    <property type="entry name" value="SPECTRIN/FILAMIN RELATED CYTOSKELETAL PROTEIN"/>
    <property type="match status" value="1"/>
</dbReference>
<dbReference type="EMBL" id="NBAG03000294">
    <property type="protein sequence ID" value="PNI46266.1"/>
    <property type="molecule type" value="Genomic_DNA"/>
</dbReference>
<dbReference type="SUPFAM" id="SSF47576">
    <property type="entry name" value="Calponin-homology domain, CH-domain"/>
    <property type="match status" value="1"/>
</dbReference>
<dbReference type="PROSITE" id="PS50021">
    <property type="entry name" value="CH"/>
    <property type="match status" value="1"/>
</dbReference>
<dbReference type="InterPro" id="IPR001715">
    <property type="entry name" value="CH_dom"/>
</dbReference>
<evidence type="ECO:0000313" key="5">
    <source>
        <dbReference type="Proteomes" id="UP000236370"/>
    </source>
</evidence>
<dbReference type="AlphaFoldDB" id="A0A2J8LG69"/>
<dbReference type="PROSITE" id="PS00020">
    <property type="entry name" value="ACTININ_2"/>
    <property type="match status" value="1"/>
</dbReference>
<feature type="domain" description="Calponin-homology (CH)" evidence="3">
    <location>
        <begin position="59"/>
        <end position="162"/>
    </location>
</feature>
<accession>A0A2J8LG69</accession>
<keyword evidence="1" id="KW-0677">Repeat</keyword>
<dbReference type="InterPro" id="IPR001589">
    <property type="entry name" value="Actinin_actin-bd_CS"/>
</dbReference>
<evidence type="ECO:0000256" key="1">
    <source>
        <dbReference type="ARBA" id="ARBA00022737"/>
    </source>
</evidence>
<evidence type="ECO:0000313" key="4">
    <source>
        <dbReference type="EMBL" id="PNI46266.1"/>
    </source>
</evidence>
<dbReference type="Proteomes" id="UP000236370">
    <property type="component" value="Unassembled WGS sequence"/>
</dbReference>
<dbReference type="GO" id="GO:0003779">
    <property type="term" value="F:actin binding"/>
    <property type="evidence" value="ECO:0007669"/>
    <property type="project" value="UniProtKB-KW"/>
</dbReference>
<evidence type="ECO:0000256" key="2">
    <source>
        <dbReference type="ARBA" id="ARBA00023203"/>
    </source>
</evidence>
<dbReference type="PROSITE" id="PS00019">
    <property type="entry name" value="ACTININ_1"/>
    <property type="match status" value="1"/>
</dbReference>
<proteinExistence type="predicted"/>
<evidence type="ECO:0000259" key="3">
    <source>
        <dbReference type="PROSITE" id="PS50021"/>
    </source>
</evidence>
<dbReference type="Gene3D" id="1.10.418.10">
    <property type="entry name" value="Calponin-like domain"/>
    <property type="match status" value="1"/>
</dbReference>
<reference evidence="4 5" key="1">
    <citation type="submission" date="2017-12" db="EMBL/GenBank/DDBJ databases">
        <title>High-resolution comparative analysis of great ape genomes.</title>
        <authorList>
            <person name="Pollen A."/>
            <person name="Hastie A."/>
            <person name="Hormozdiari F."/>
            <person name="Dougherty M."/>
            <person name="Liu R."/>
            <person name="Chaisson M."/>
            <person name="Hoppe E."/>
            <person name="Hill C."/>
            <person name="Pang A."/>
            <person name="Hillier L."/>
            <person name="Baker C."/>
            <person name="Armstrong J."/>
            <person name="Shendure J."/>
            <person name="Paten B."/>
            <person name="Wilson R."/>
            <person name="Chao H."/>
            <person name="Schneider V."/>
            <person name="Ventura M."/>
            <person name="Kronenberg Z."/>
            <person name="Murali S."/>
            <person name="Gordon D."/>
            <person name="Cantsilieris S."/>
            <person name="Munson K."/>
            <person name="Nelson B."/>
            <person name="Raja A."/>
            <person name="Underwood J."/>
            <person name="Diekhans M."/>
            <person name="Fiddes I."/>
            <person name="Haussler D."/>
            <person name="Eichler E."/>
        </authorList>
    </citation>
    <scope>NUCLEOTIDE SEQUENCE [LARGE SCALE GENOMIC DNA]</scope>
    <source>
        <strain evidence="4">Yerkes chimp pedigree #C0471</strain>
    </source>
</reference>
<dbReference type="PROSITE" id="PS51257">
    <property type="entry name" value="PROKAR_LIPOPROTEIN"/>
    <property type="match status" value="1"/>
</dbReference>
<dbReference type="Pfam" id="PF00307">
    <property type="entry name" value="CH"/>
    <property type="match status" value="1"/>
</dbReference>
<protein>
    <submittedName>
        <fullName evidence="4">PLEC isoform 14</fullName>
    </submittedName>
</protein>
<sequence>MDQVRSLSTEAWRGPPCCSGAGACVRRASRGQRQGCGATCLCSESSGCCCPVLGDERDRVQKKTFTKWVNKHLIKAQRHISDLYEDLRDGHNLISLLEVLSGDSLPREKGRMRFHKLQNVQIALDYLRHRQVKLVNIRNDDIADGNPKLTLGLIWTIILHFQISDIQVSGQSED</sequence>
<dbReference type="CDD" id="cd21188">
    <property type="entry name" value="CH_PLEC-like_rpt1"/>
    <property type="match status" value="1"/>
</dbReference>
<name>A0A2J8LG69_PANTR</name>
<dbReference type="InterPro" id="IPR036872">
    <property type="entry name" value="CH_dom_sf"/>
</dbReference>
<keyword evidence="2" id="KW-0009">Actin-binding</keyword>
<gene>
    <name evidence="4" type="ORF">CK820_G0029279</name>
</gene>
<feature type="non-terminal residue" evidence="4">
    <location>
        <position position="174"/>
    </location>
</feature>
<organism evidence="4 5">
    <name type="scientific">Pan troglodytes</name>
    <name type="common">Chimpanzee</name>
    <dbReference type="NCBI Taxonomy" id="9598"/>
    <lineage>
        <taxon>Eukaryota</taxon>
        <taxon>Metazoa</taxon>
        <taxon>Chordata</taxon>
        <taxon>Craniata</taxon>
        <taxon>Vertebrata</taxon>
        <taxon>Euteleostomi</taxon>
        <taxon>Mammalia</taxon>
        <taxon>Eutheria</taxon>
        <taxon>Euarchontoglires</taxon>
        <taxon>Primates</taxon>
        <taxon>Haplorrhini</taxon>
        <taxon>Catarrhini</taxon>
        <taxon>Hominidae</taxon>
        <taxon>Pan</taxon>
    </lineage>
</organism>
<dbReference type="SMART" id="SM00033">
    <property type="entry name" value="CH"/>
    <property type="match status" value="1"/>
</dbReference>
<comment type="caution">
    <text evidence="4">The sequence shown here is derived from an EMBL/GenBank/DDBJ whole genome shotgun (WGS) entry which is preliminary data.</text>
</comment>